<dbReference type="Proteomes" id="UP000316806">
    <property type="component" value="Chromosome"/>
</dbReference>
<dbReference type="Pfam" id="PF13577">
    <property type="entry name" value="SnoaL_4"/>
    <property type="match status" value="1"/>
</dbReference>
<gene>
    <name evidence="2" type="ORF">FH965_40135</name>
</gene>
<dbReference type="CDD" id="cd00531">
    <property type="entry name" value="NTF2_like"/>
    <property type="match status" value="1"/>
</dbReference>
<evidence type="ECO:0000259" key="1">
    <source>
        <dbReference type="Pfam" id="PF13577"/>
    </source>
</evidence>
<sequence>MPHVQIPPAPHLATAAIRRLVTGWYRALDRHDPLDEITPMVTDDVVLHLPEGAVHGHDGLAQWYRAVTHRFFDEQHTLTSLEVRLAQGPCAEVDLVVNWQTKVWDPPAARSTWLGFDAHQRWTVALADDGRWRIRTYTVTALAPMPGSPPL</sequence>
<dbReference type="AlphaFoldDB" id="A0A516RJZ5"/>
<dbReference type="Gene3D" id="3.10.450.50">
    <property type="match status" value="1"/>
</dbReference>
<dbReference type="RefSeq" id="WP_144323187.1">
    <property type="nucleotide sequence ID" value="NZ_CP040916.1"/>
</dbReference>
<protein>
    <submittedName>
        <fullName evidence="2">Nuclear transport factor 2 family protein</fullName>
    </submittedName>
</protein>
<dbReference type="InterPro" id="IPR037401">
    <property type="entry name" value="SnoaL-like"/>
</dbReference>
<evidence type="ECO:0000313" key="3">
    <source>
        <dbReference type="Proteomes" id="UP000316806"/>
    </source>
</evidence>
<reference evidence="2 3" key="1">
    <citation type="journal article" date="2019" name="J. Ind. Microbiol. Biotechnol.">
        <title>The complete genomic sequence of Streptomyces spectabilis NRRL-2792 and identification of secondary metabolite biosynthetic gene clusters.</title>
        <authorList>
            <person name="Sinha A."/>
            <person name="Phillips-Salemka S."/>
            <person name="Niraula T.A."/>
            <person name="Short K.A."/>
            <person name="Niraula N.P."/>
        </authorList>
    </citation>
    <scope>NUCLEOTIDE SEQUENCE [LARGE SCALE GENOMIC DNA]</scope>
    <source>
        <strain evidence="2 3">NRRL 2792</strain>
    </source>
</reference>
<organism evidence="2 3">
    <name type="scientific">Streptomyces spectabilis</name>
    <dbReference type="NCBI Taxonomy" id="68270"/>
    <lineage>
        <taxon>Bacteria</taxon>
        <taxon>Bacillati</taxon>
        <taxon>Actinomycetota</taxon>
        <taxon>Actinomycetes</taxon>
        <taxon>Kitasatosporales</taxon>
        <taxon>Streptomycetaceae</taxon>
        <taxon>Streptomyces</taxon>
    </lineage>
</organism>
<name>A0A516RJZ5_STRST</name>
<feature type="domain" description="SnoaL-like" evidence="1">
    <location>
        <begin position="13"/>
        <end position="137"/>
    </location>
</feature>
<dbReference type="SUPFAM" id="SSF54427">
    <property type="entry name" value="NTF2-like"/>
    <property type="match status" value="1"/>
</dbReference>
<proteinExistence type="predicted"/>
<dbReference type="InterPro" id="IPR032710">
    <property type="entry name" value="NTF2-like_dom_sf"/>
</dbReference>
<dbReference type="EMBL" id="CP040916">
    <property type="protein sequence ID" value="QDQ15987.1"/>
    <property type="molecule type" value="Genomic_DNA"/>
</dbReference>
<evidence type="ECO:0000313" key="2">
    <source>
        <dbReference type="EMBL" id="QDQ15987.1"/>
    </source>
</evidence>
<accession>A0A516RJZ5</accession>